<reference evidence="3" key="2">
    <citation type="submission" date="2021-03" db="EMBL/GenBank/DDBJ databases">
        <authorList>
            <person name="Cao W."/>
        </authorList>
    </citation>
    <scope>NUCLEOTIDE SEQUENCE</scope>
    <source>
        <strain evidence="3">110414</strain>
    </source>
</reference>
<accession>A0A941AUR3</accession>
<dbReference type="PANTHER" id="PTHR37483">
    <property type="entry name" value="UPF0125 PROTEIN RATB"/>
    <property type="match status" value="1"/>
</dbReference>
<comment type="similarity">
    <text evidence="1 2">Belongs to the UPF0125 (RnfH) family.</text>
</comment>
<dbReference type="HAMAP" id="MF_00460">
    <property type="entry name" value="UPF0125_RnfH"/>
    <property type="match status" value="1"/>
</dbReference>
<protein>
    <recommendedName>
        <fullName evidence="2">UPF0125 protein J5837_13810</fullName>
    </recommendedName>
</protein>
<dbReference type="InterPro" id="IPR005346">
    <property type="entry name" value="RnfH"/>
</dbReference>
<dbReference type="Gene3D" id="3.10.20.280">
    <property type="entry name" value="RnfH-like"/>
    <property type="match status" value="1"/>
</dbReference>
<evidence type="ECO:0000313" key="3">
    <source>
        <dbReference type="EMBL" id="MBP3985484.1"/>
    </source>
</evidence>
<evidence type="ECO:0000256" key="1">
    <source>
        <dbReference type="ARBA" id="ARBA00010645"/>
    </source>
</evidence>
<evidence type="ECO:0000256" key="2">
    <source>
        <dbReference type="HAMAP-Rule" id="MF_00460"/>
    </source>
</evidence>
<dbReference type="EMBL" id="JAGKTC010000003">
    <property type="protein sequence ID" value="MBP3985484.1"/>
    <property type="molecule type" value="Genomic_DNA"/>
</dbReference>
<dbReference type="Pfam" id="PF03658">
    <property type="entry name" value="Ub-RnfH"/>
    <property type="match status" value="1"/>
</dbReference>
<gene>
    <name evidence="3" type="ORF">J5837_13810</name>
</gene>
<dbReference type="InterPro" id="IPR037021">
    <property type="entry name" value="RnfH_sf"/>
</dbReference>
<proteinExistence type="inferred from homology"/>
<evidence type="ECO:0000313" key="4">
    <source>
        <dbReference type="Proteomes" id="UP000673447"/>
    </source>
</evidence>
<dbReference type="NCBIfam" id="NF002490">
    <property type="entry name" value="PRK01777.1"/>
    <property type="match status" value="1"/>
</dbReference>
<dbReference type="PANTHER" id="PTHR37483:SF1">
    <property type="entry name" value="UPF0125 PROTEIN RATB"/>
    <property type="match status" value="1"/>
</dbReference>
<dbReference type="RefSeq" id="WP_210537343.1">
    <property type="nucleotide sequence ID" value="NZ_JAGKTC010000003.1"/>
</dbReference>
<sequence length="84" mass="8998">MKVEVIQAWPGRFEARTVELPEGARIADAVAAARLAAGEAIAGYAVFGVSAEAATPLRDGDRVELLRALQVDPKEARRRRAGKN</sequence>
<dbReference type="SUPFAM" id="SSF54285">
    <property type="entry name" value="MoaD/ThiS"/>
    <property type="match status" value="1"/>
</dbReference>
<reference evidence="3" key="1">
    <citation type="journal article" date="2016" name="Int. J. Syst. Evol. Microbiol.">
        <title>Pseudoxanthomonas helianthi sp. nov., isolated from roots of Jerusalem artichoke (Helianthus tuberosus).</title>
        <authorList>
            <person name="Kittiwongwattana C."/>
            <person name="Thawai C."/>
        </authorList>
    </citation>
    <scope>NUCLEOTIDE SEQUENCE</scope>
    <source>
        <strain evidence="3">110414</strain>
    </source>
</reference>
<dbReference type="AlphaFoldDB" id="A0A941AUR3"/>
<name>A0A941AUR3_9GAMM</name>
<organism evidence="3 4">
    <name type="scientific">Pseudoxanthomonas helianthi</name>
    <dbReference type="NCBI Taxonomy" id="1453541"/>
    <lineage>
        <taxon>Bacteria</taxon>
        <taxon>Pseudomonadati</taxon>
        <taxon>Pseudomonadota</taxon>
        <taxon>Gammaproteobacteria</taxon>
        <taxon>Lysobacterales</taxon>
        <taxon>Lysobacteraceae</taxon>
        <taxon>Pseudoxanthomonas</taxon>
    </lineage>
</organism>
<comment type="caution">
    <text evidence="3">The sequence shown here is derived from an EMBL/GenBank/DDBJ whole genome shotgun (WGS) entry which is preliminary data.</text>
</comment>
<dbReference type="InterPro" id="IPR016155">
    <property type="entry name" value="Mopterin_synth/thiamin_S_b"/>
</dbReference>
<keyword evidence="4" id="KW-1185">Reference proteome</keyword>
<dbReference type="Proteomes" id="UP000673447">
    <property type="component" value="Unassembled WGS sequence"/>
</dbReference>